<evidence type="ECO:0000313" key="4">
    <source>
        <dbReference type="Proteomes" id="UP001172083"/>
    </source>
</evidence>
<dbReference type="SUPFAM" id="SSF69318">
    <property type="entry name" value="Integrin alpha N-terminal domain"/>
    <property type="match status" value="3"/>
</dbReference>
<comment type="caution">
    <text evidence="3">The sequence shown here is derived from an EMBL/GenBank/DDBJ whole genome shotgun (WGS) entry which is preliminary data.</text>
</comment>
<dbReference type="InterPro" id="IPR028994">
    <property type="entry name" value="Integrin_alpha_N"/>
</dbReference>
<dbReference type="Pfam" id="PF07593">
    <property type="entry name" value="UnbV_ASPIC"/>
    <property type="match status" value="1"/>
</dbReference>
<keyword evidence="1" id="KW-0732">Signal</keyword>
<dbReference type="PANTHER" id="PTHR16026:SF0">
    <property type="entry name" value="CARTILAGE ACIDIC PROTEIN 1"/>
    <property type="match status" value="1"/>
</dbReference>
<dbReference type="EMBL" id="JAUJEB010000003">
    <property type="protein sequence ID" value="MDN5213384.1"/>
    <property type="molecule type" value="Genomic_DNA"/>
</dbReference>
<reference evidence="3" key="1">
    <citation type="submission" date="2023-06" db="EMBL/GenBank/DDBJ databases">
        <title>Genomic of Agaribacillus aureum.</title>
        <authorList>
            <person name="Wang G."/>
        </authorList>
    </citation>
    <scope>NUCLEOTIDE SEQUENCE</scope>
    <source>
        <strain evidence="3">BMA12</strain>
    </source>
</reference>
<dbReference type="InterPro" id="IPR027039">
    <property type="entry name" value="Crtac1"/>
</dbReference>
<dbReference type="Pfam" id="PF13517">
    <property type="entry name" value="FG-GAP_3"/>
    <property type="match status" value="5"/>
</dbReference>
<dbReference type="InterPro" id="IPR011519">
    <property type="entry name" value="UnbV_ASPIC"/>
</dbReference>
<evidence type="ECO:0000259" key="2">
    <source>
        <dbReference type="Pfam" id="PF07593"/>
    </source>
</evidence>
<dbReference type="RefSeq" id="WP_346758724.1">
    <property type="nucleotide sequence ID" value="NZ_JAUJEB010000003.1"/>
</dbReference>
<evidence type="ECO:0000313" key="3">
    <source>
        <dbReference type="EMBL" id="MDN5213384.1"/>
    </source>
</evidence>
<feature type="domain" description="ASPIC/UnbV" evidence="2">
    <location>
        <begin position="528"/>
        <end position="594"/>
    </location>
</feature>
<protein>
    <submittedName>
        <fullName evidence="3">VCBS repeat-containing protein</fullName>
    </submittedName>
</protein>
<name>A0ABT8L6L3_9BACT</name>
<dbReference type="Gene3D" id="2.130.10.130">
    <property type="entry name" value="Integrin alpha, N-terminal"/>
    <property type="match status" value="3"/>
</dbReference>
<gene>
    <name evidence="3" type="ORF">QQ020_15040</name>
</gene>
<dbReference type="Proteomes" id="UP001172083">
    <property type="component" value="Unassembled WGS sequence"/>
</dbReference>
<dbReference type="InterPro" id="IPR013517">
    <property type="entry name" value="FG-GAP"/>
</dbReference>
<accession>A0ABT8L6L3</accession>
<proteinExistence type="predicted"/>
<organism evidence="3 4">
    <name type="scientific">Agaribacillus aureus</name>
    <dbReference type="NCBI Taxonomy" id="3051825"/>
    <lineage>
        <taxon>Bacteria</taxon>
        <taxon>Pseudomonadati</taxon>
        <taxon>Bacteroidota</taxon>
        <taxon>Cytophagia</taxon>
        <taxon>Cytophagales</taxon>
        <taxon>Splendidivirgaceae</taxon>
        <taxon>Agaribacillus</taxon>
    </lineage>
</organism>
<dbReference type="PANTHER" id="PTHR16026">
    <property type="entry name" value="CARTILAGE ACIDIC PROTEIN 1"/>
    <property type="match status" value="1"/>
</dbReference>
<evidence type="ECO:0000256" key="1">
    <source>
        <dbReference type="ARBA" id="ARBA00022729"/>
    </source>
</evidence>
<keyword evidence="4" id="KW-1185">Reference proteome</keyword>
<sequence>MTYLTGCHQETEYKAYHGPLFRLLPPEKTAITFQNELPESPYMNRFVYEYFYNGGGVAIGDVNNDGLEDIYFTANLGDNKLYLNKGGLVFEDITSTAKVAGKKGWATGVTMVDINQDGLLDIYVSRAGRFTDAEKRKNELFINQGTSKEGKPVFRESAADYGLDDEAFTNQASFFDYDRDGDLDVFLANHNIEAPPVDIKLIRELRQADSPLGGNKLMANHNGIFSDVTGSSGMLSHGMNYTLNVSIGDVNNDNWPDIYVANDYSEPDHLYINNRDGTFKDAIQTSVGHMPNFSMGSDIADINNDGFPDIMTLDMVAEDNYGIKTSMSGMNTKLFNDHVNAGLHYQYMYNALQLNKGTDANGLPFFSDIAQIAGVSNTDWSWAPLLADFDNDGFKDIFITNGIKRDFRNNDFNIFLRKATQEIIDEQKNPLKYYAQWTRFSPMRSKVNYVYRNKGDLSFTDVSDDWGMRESSYSNGAAYADLDNDGDLDLVVNNVDAPAFIYENLADKHKSHHFLSIVLKGPESNRMGIGVRISLVSNGNRQHLEHYPVRGYQSSVSGRLHFGLGNSTKVEELIVRWPDGKYQKLQNIKADQQLILHYREAQFPAKREDAHLKAKLFEDVTDEAGIAHFHKENTFDDFERESLLPHKMSTMGPALAVGDINNDGLEDFYVGGAAGYGGELYIQNHYGGFTASGQKLWKQEKKYEDVDALFFDADNDSDVDLYVVSGGNEYNEGSKYYQSRLYENLGNGNFKRAKGTHELPLVSGSVVRHADFDNDGDQDLFVGGRQKPGMYPHPVSSFLLRNDSEEGSINFTDITSEVIPGLNNIGMVTDALWTDLDRDQLPDLLICGEWMSLRLFKNRSTRFEDVSANTGLDNFTGWWHSIAATDFDKDGDIDFIAGNNGLNSKYKASEAEPFEIFAGDMDNNGSHDIVLGYYNDGTLFPLRGRECSSGQMPFVKEKFKSYEAFGNATLFDVYGREKLSGALHYQVNTFATTYFENEGNTKFRAQPLDNMAQLSVVNCLLIDDCNKDGYPDIVLAGNRYETEVETPRQDAGYGLFMKGDSLGDLQCVDASKAGLFVDGNIKKGTFINLSDGSKGILFARNNGPLKMIRINAVSL</sequence>